<organism evidence="1 2">
    <name type="scientific">Sordaria macrospora</name>
    <dbReference type="NCBI Taxonomy" id="5147"/>
    <lineage>
        <taxon>Eukaryota</taxon>
        <taxon>Fungi</taxon>
        <taxon>Dikarya</taxon>
        <taxon>Ascomycota</taxon>
        <taxon>Pezizomycotina</taxon>
        <taxon>Sordariomycetes</taxon>
        <taxon>Sordariomycetidae</taxon>
        <taxon>Sordariales</taxon>
        <taxon>Sordariaceae</taxon>
        <taxon>Sordaria</taxon>
    </lineage>
</organism>
<proteinExistence type="predicted"/>
<dbReference type="Proteomes" id="UP000433876">
    <property type="component" value="Unassembled WGS sequence"/>
</dbReference>
<sequence length="91" mass="9455">MSPSPIIVTSLPASLVYRLTAPGAELFGFFKNFTCQERPIGQRGPDFADLPPDLGYTKWGVTGHGAGFGGGETLGDSPGSVLTPFLAFGPP</sequence>
<evidence type="ECO:0000313" key="2">
    <source>
        <dbReference type="Proteomes" id="UP000433876"/>
    </source>
</evidence>
<reference evidence="1 2" key="1">
    <citation type="submission" date="2017-07" db="EMBL/GenBank/DDBJ databases">
        <title>Genome sequence of the Sordaria macrospora wild type strain R19027.</title>
        <authorList>
            <person name="Nowrousian M."/>
            <person name="Teichert I."/>
            <person name="Kueck U."/>
        </authorList>
    </citation>
    <scope>NUCLEOTIDE SEQUENCE [LARGE SCALE GENOMIC DNA]</scope>
    <source>
        <strain evidence="1 2">R19027</strain>
        <tissue evidence="1">Mycelium</tissue>
    </source>
</reference>
<accession>A0A8S8ZZ76</accession>
<dbReference type="EMBL" id="NMPR01000037">
    <property type="protein sequence ID" value="KAA8633462.1"/>
    <property type="molecule type" value="Genomic_DNA"/>
</dbReference>
<dbReference type="AlphaFoldDB" id="A0A8S8ZZ76"/>
<dbReference type="VEuPathDB" id="FungiDB:SMAC_00636"/>
<evidence type="ECO:0000313" key="1">
    <source>
        <dbReference type="EMBL" id="KAA8633462.1"/>
    </source>
</evidence>
<name>A0A8S8ZZ76_SORMA</name>
<protein>
    <submittedName>
        <fullName evidence="1">Uncharacterized protein</fullName>
    </submittedName>
</protein>
<comment type="caution">
    <text evidence="1">The sequence shown here is derived from an EMBL/GenBank/DDBJ whole genome shotgun (WGS) entry which is preliminary data.</text>
</comment>
<gene>
    <name evidence="1" type="ORF">SMACR_00636</name>
</gene>